<feature type="region of interest" description="Disordered" evidence="1">
    <location>
        <begin position="48"/>
        <end position="97"/>
    </location>
</feature>
<keyword evidence="3" id="KW-1185">Reference proteome</keyword>
<dbReference type="EMBL" id="JACBZP010000001">
    <property type="protein sequence ID" value="NYI68234.1"/>
    <property type="molecule type" value="Genomic_DNA"/>
</dbReference>
<name>A0A7Z0D3J5_9MICO</name>
<reference evidence="2 3" key="1">
    <citation type="submission" date="2020-07" db="EMBL/GenBank/DDBJ databases">
        <title>Sequencing the genomes of 1000 actinobacteria strains.</title>
        <authorList>
            <person name="Klenk H.-P."/>
        </authorList>
    </citation>
    <scope>NUCLEOTIDE SEQUENCE [LARGE SCALE GENOMIC DNA]</scope>
    <source>
        <strain evidence="2 3">DSM 26341</strain>
    </source>
</reference>
<sequence>MADSREYAARKDRAEKTALFRYHLIRDAADEHVTTRQRGPMVRALAEQTHAGPFGEQVRVSKDTSGYGGSAGSTRSNPNPARKYQSPRPACWPWPRR</sequence>
<evidence type="ECO:0000313" key="2">
    <source>
        <dbReference type="EMBL" id="NYI68234.1"/>
    </source>
</evidence>
<gene>
    <name evidence="2" type="ORF">BJY26_002540</name>
</gene>
<protein>
    <submittedName>
        <fullName evidence="2">Uncharacterized protein</fullName>
    </submittedName>
</protein>
<evidence type="ECO:0000313" key="3">
    <source>
        <dbReference type="Proteomes" id="UP000539111"/>
    </source>
</evidence>
<organism evidence="2 3">
    <name type="scientific">Spelaeicoccus albus</name>
    <dbReference type="NCBI Taxonomy" id="1280376"/>
    <lineage>
        <taxon>Bacteria</taxon>
        <taxon>Bacillati</taxon>
        <taxon>Actinomycetota</taxon>
        <taxon>Actinomycetes</taxon>
        <taxon>Micrococcales</taxon>
        <taxon>Brevibacteriaceae</taxon>
        <taxon>Spelaeicoccus</taxon>
    </lineage>
</organism>
<dbReference type="RefSeq" id="WP_179428612.1">
    <property type="nucleotide sequence ID" value="NZ_JACBZP010000001.1"/>
</dbReference>
<dbReference type="Proteomes" id="UP000539111">
    <property type="component" value="Unassembled WGS sequence"/>
</dbReference>
<dbReference type="AlphaFoldDB" id="A0A7Z0D3J5"/>
<proteinExistence type="predicted"/>
<comment type="caution">
    <text evidence="2">The sequence shown here is derived from an EMBL/GenBank/DDBJ whole genome shotgun (WGS) entry which is preliminary data.</text>
</comment>
<evidence type="ECO:0000256" key="1">
    <source>
        <dbReference type="SAM" id="MobiDB-lite"/>
    </source>
</evidence>
<accession>A0A7Z0D3J5</accession>